<feature type="region of interest" description="Disordered" evidence="1">
    <location>
        <begin position="1"/>
        <end position="42"/>
    </location>
</feature>
<reference evidence="3 4" key="1">
    <citation type="submission" date="2018-12" db="EMBL/GenBank/DDBJ databases">
        <title>Genomic taxonomy of the Vibrionaceae family.</title>
        <authorList>
            <person name="Gomez-Gil B."/>
            <person name="Enciso-Ibarra K."/>
        </authorList>
    </citation>
    <scope>NUCLEOTIDE SEQUENCE [LARGE SCALE GENOMIC DNA]</scope>
    <source>
        <strain evidence="3 4">CAIM 594</strain>
    </source>
</reference>
<gene>
    <name evidence="3" type="ORF">EJA03_03210</name>
    <name evidence="2" type="ORF">F0225_06395</name>
</gene>
<evidence type="ECO:0000256" key="1">
    <source>
        <dbReference type="SAM" id="MobiDB-lite"/>
    </source>
</evidence>
<evidence type="ECO:0000313" key="5">
    <source>
        <dbReference type="Proteomes" id="UP000565719"/>
    </source>
</evidence>
<dbReference type="Proteomes" id="UP000269041">
    <property type="component" value="Unassembled WGS sequence"/>
</dbReference>
<feature type="compositionally biased region" description="Polar residues" evidence="1">
    <location>
        <begin position="12"/>
        <end position="21"/>
    </location>
</feature>
<dbReference type="Proteomes" id="UP000565719">
    <property type="component" value="Unassembled WGS sequence"/>
</dbReference>
<dbReference type="EMBL" id="VTXC01000012">
    <property type="protein sequence ID" value="NOH70969.1"/>
    <property type="molecule type" value="Genomic_DNA"/>
</dbReference>
<proteinExistence type="predicted"/>
<protein>
    <submittedName>
        <fullName evidence="3">Chromosome partitioning protein ParA</fullName>
    </submittedName>
</protein>
<dbReference type="OrthoDB" id="5903961at2"/>
<evidence type="ECO:0000313" key="2">
    <source>
        <dbReference type="EMBL" id="NOH70969.1"/>
    </source>
</evidence>
<sequence length="100" mass="10873">MVSINGLPPSVSGPNKANKTGTKGGVKKSQDNPSVGQPSKVANAVAQSIRHVHESDIHKAQLQYDFPEGQGRKALQEYMDVMNQSKREELSQLLGVDLYI</sequence>
<dbReference type="RefSeq" id="WP_125319804.1">
    <property type="nucleotide sequence ID" value="NZ_AP024889.1"/>
</dbReference>
<evidence type="ECO:0000313" key="4">
    <source>
        <dbReference type="Proteomes" id="UP000269041"/>
    </source>
</evidence>
<comment type="caution">
    <text evidence="3">The sequence shown here is derived from an EMBL/GenBank/DDBJ whole genome shotgun (WGS) entry which is preliminary data.</text>
</comment>
<evidence type="ECO:0000313" key="3">
    <source>
        <dbReference type="EMBL" id="RSD32480.1"/>
    </source>
</evidence>
<name>A0A3R9F8S0_9VIBR</name>
<keyword evidence="4" id="KW-1185">Reference proteome</keyword>
<organism evidence="3 4">
    <name type="scientific">Vibrio pectenicida</name>
    <dbReference type="NCBI Taxonomy" id="62763"/>
    <lineage>
        <taxon>Bacteria</taxon>
        <taxon>Pseudomonadati</taxon>
        <taxon>Pseudomonadota</taxon>
        <taxon>Gammaproteobacteria</taxon>
        <taxon>Vibrionales</taxon>
        <taxon>Vibrionaceae</taxon>
        <taxon>Vibrio</taxon>
    </lineage>
</organism>
<accession>A0A3R9F8S0</accession>
<reference evidence="2 5" key="2">
    <citation type="submission" date="2019-09" db="EMBL/GenBank/DDBJ databases">
        <title>Draft genome sequencing and comparative genomics of hatchery-associated Vibrios.</title>
        <authorList>
            <person name="Kehlet-Delgado H."/>
            <person name="Mueller R.S."/>
        </authorList>
    </citation>
    <scope>NUCLEOTIDE SEQUENCE [LARGE SCALE GENOMIC DNA]</scope>
    <source>
        <strain evidence="2 5">99-46-Y</strain>
    </source>
</reference>
<dbReference type="EMBL" id="RSFA01000008">
    <property type="protein sequence ID" value="RSD32480.1"/>
    <property type="molecule type" value="Genomic_DNA"/>
</dbReference>
<dbReference type="AlphaFoldDB" id="A0A3R9F8S0"/>